<evidence type="ECO:0000313" key="2">
    <source>
        <dbReference type="EMBL" id="SPD18974.1"/>
    </source>
</evidence>
<organism evidence="2">
    <name type="scientific">Fagus sylvatica</name>
    <name type="common">Beechnut</name>
    <dbReference type="NCBI Taxonomy" id="28930"/>
    <lineage>
        <taxon>Eukaryota</taxon>
        <taxon>Viridiplantae</taxon>
        <taxon>Streptophyta</taxon>
        <taxon>Embryophyta</taxon>
        <taxon>Tracheophyta</taxon>
        <taxon>Spermatophyta</taxon>
        <taxon>Magnoliopsida</taxon>
        <taxon>eudicotyledons</taxon>
        <taxon>Gunneridae</taxon>
        <taxon>Pentapetalae</taxon>
        <taxon>rosids</taxon>
        <taxon>fabids</taxon>
        <taxon>Fagales</taxon>
        <taxon>Fagaceae</taxon>
        <taxon>Fagus</taxon>
    </lineage>
</organism>
<reference evidence="2" key="1">
    <citation type="submission" date="2018-02" db="EMBL/GenBank/DDBJ databases">
        <authorList>
            <person name="Cohen D.B."/>
            <person name="Kent A.D."/>
        </authorList>
    </citation>
    <scope>NUCLEOTIDE SEQUENCE</scope>
</reference>
<feature type="compositionally biased region" description="Polar residues" evidence="1">
    <location>
        <begin position="1"/>
        <end position="16"/>
    </location>
</feature>
<dbReference type="AlphaFoldDB" id="A0A2N9I4I5"/>
<feature type="compositionally biased region" description="Polar residues" evidence="1">
    <location>
        <begin position="59"/>
        <end position="79"/>
    </location>
</feature>
<protein>
    <submittedName>
        <fullName evidence="2">Uncharacterized protein</fullName>
    </submittedName>
</protein>
<feature type="compositionally biased region" description="Low complexity" evidence="1">
    <location>
        <begin position="87"/>
        <end position="96"/>
    </location>
</feature>
<feature type="region of interest" description="Disordered" evidence="1">
    <location>
        <begin position="1"/>
        <end position="101"/>
    </location>
</feature>
<feature type="compositionally biased region" description="Low complexity" evidence="1">
    <location>
        <begin position="26"/>
        <end position="57"/>
    </location>
</feature>
<proteinExistence type="predicted"/>
<dbReference type="EMBL" id="OIVN01004732">
    <property type="protein sequence ID" value="SPD18974.1"/>
    <property type="molecule type" value="Genomic_DNA"/>
</dbReference>
<name>A0A2N9I4I5_FAGSY</name>
<sequence>MSSNGVQKNPGETSTFPEAEPPVAQPTPETTTTSNNTNTTNQKKDGNNNNVGNSPDPATQPTVEGTSTTNIKNGENTSEPVPKVESTTDTSNNNNGGNSGNLGICAGIWPFSRKEKKKQTNDDGSSTVRKDNSNSSSLHPGKSTEEGAEQCKLEDKKTMGELQNQTNLTSHNFSKQQYWVEEIFANLKNLPPPCSPDYIPLPQCLERLAEIHKEITKFKQQISSLTKLSKKLSQSADLKTSSGSNGQSGVHGFPNVHENKSFNGSSFYNEIQSIFGVLDDRKKFLLSCFAVLPENAVVKRRLLTYWGVGESLLDVSGTDPKAQEPEEIVDGVLKEFTEKGLIEPVIRKRKQKVKSYKMDPLVRSAVIMLSKEAELFDYDSKGNVVAIANHLNSKRACLLKEEESSSEQENQERRTKKI</sequence>
<gene>
    <name evidence="2" type="ORF">FSB_LOCUS46856</name>
</gene>
<feature type="compositionally biased region" description="Polar residues" evidence="1">
    <location>
        <begin position="122"/>
        <end position="138"/>
    </location>
</feature>
<accession>A0A2N9I4I5</accession>
<feature type="region of interest" description="Disordered" evidence="1">
    <location>
        <begin position="114"/>
        <end position="149"/>
    </location>
</feature>
<evidence type="ECO:0000256" key="1">
    <source>
        <dbReference type="SAM" id="MobiDB-lite"/>
    </source>
</evidence>